<accession>A0ABD5ERI2</accession>
<dbReference type="PROSITE" id="PS51318">
    <property type="entry name" value="TAT"/>
    <property type="match status" value="1"/>
</dbReference>
<comment type="caution">
    <text evidence="7">The sequence shown here is derived from an EMBL/GenBank/DDBJ whole genome shotgun (WGS) entry which is preliminary data.</text>
</comment>
<evidence type="ECO:0000256" key="4">
    <source>
        <dbReference type="ARBA" id="ARBA00022729"/>
    </source>
</evidence>
<proteinExistence type="inferred from homology"/>
<reference evidence="8" key="1">
    <citation type="submission" date="2023-07" db="EMBL/GenBank/DDBJ databases">
        <title>30 novel species of actinomycetes from the DSMZ collection.</title>
        <authorList>
            <person name="Nouioui I."/>
        </authorList>
    </citation>
    <scope>NUCLEOTIDE SEQUENCE [LARGE SCALE GENOMIC DNA]</scope>
    <source>
        <strain evidence="8">DSM 41981</strain>
    </source>
</reference>
<feature type="domain" description="Fe/B12 periplasmic-binding" evidence="6">
    <location>
        <begin position="76"/>
        <end position="335"/>
    </location>
</feature>
<dbReference type="GO" id="GO:1901678">
    <property type="term" value="P:iron coordination entity transport"/>
    <property type="evidence" value="ECO:0007669"/>
    <property type="project" value="UniProtKB-ARBA"/>
</dbReference>
<feature type="region of interest" description="Disordered" evidence="5">
    <location>
        <begin position="1"/>
        <end position="22"/>
    </location>
</feature>
<dbReference type="AlphaFoldDB" id="A0ABD5ERI2"/>
<dbReference type="Gene3D" id="3.40.50.1980">
    <property type="entry name" value="Nitrogenase molybdenum iron protein domain"/>
    <property type="match status" value="2"/>
</dbReference>
<keyword evidence="3" id="KW-0813">Transport</keyword>
<protein>
    <submittedName>
        <fullName evidence="7">ABC transporter substrate-binding protein</fullName>
    </submittedName>
</protein>
<evidence type="ECO:0000259" key="6">
    <source>
        <dbReference type="PROSITE" id="PS50983"/>
    </source>
</evidence>
<comment type="subcellular location">
    <subcellularLocation>
        <location evidence="1">Cell envelope</location>
    </subcellularLocation>
</comment>
<evidence type="ECO:0000256" key="2">
    <source>
        <dbReference type="ARBA" id="ARBA00008814"/>
    </source>
</evidence>
<dbReference type="PROSITE" id="PS50983">
    <property type="entry name" value="FE_B12_PBP"/>
    <property type="match status" value="1"/>
</dbReference>
<evidence type="ECO:0000256" key="3">
    <source>
        <dbReference type="ARBA" id="ARBA00022448"/>
    </source>
</evidence>
<dbReference type="InterPro" id="IPR002491">
    <property type="entry name" value="ABC_transptr_periplasmic_BD"/>
</dbReference>
<evidence type="ECO:0000313" key="7">
    <source>
        <dbReference type="EMBL" id="MDT0437303.1"/>
    </source>
</evidence>
<name>A0ABD5ERI2_9ACTN</name>
<evidence type="ECO:0000256" key="5">
    <source>
        <dbReference type="SAM" id="MobiDB-lite"/>
    </source>
</evidence>
<gene>
    <name evidence="7" type="ORF">RM877_21720</name>
</gene>
<evidence type="ECO:0000313" key="8">
    <source>
        <dbReference type="Proteomes" id="UP001183535"/>
    </source>
</evidence>
<keyword evidence="8" id="KW-1185">Reference proteome</keyword>
<sequence>MTSSTTLLRPSDSVAPVPGRPSRRGLLAGGGALAAAFGLAACGPGGGRPSAGASGSAWSFTDDRGHTVKLARRPRRIAVLTDTVGAALWAAGLRPVAATDSGQGIVTAVGMEWDGVTKIYSADKGVKLEALAQARPDLLIDTLQPDGTLQVSSDLSAIAGIAPVIGLSMYRPIEEIAATADRLTRSLGADLTDTEAKAGYRKASDALRSAVAANPDLRVGFVFDIDKNTIGVMNPRTWAVLRTVDALGLPLVKVPEGADNTYSQAVSWENVPSVAADLLVWSVSSPLPVNPLWKRVPAVRAGQVWQPELASWYAYSWANFSVLLDGLATRVRSAKPGVGPRATG</sequence>
<dbReference type="PANTHER" id="PTHR30532:SF24">
    <property type="entry name" value="FERRIC ENTEROBACTIN-BINDING PERIPLASMIC PROTEIN FEPB"/>
    <property type="match status" value="1"/>
</dbReference>
<evidence type="ECO:0000256" key="1">
    <source>
        <dbReference type="ARBA" id="ARBA00004196"/>
    </source>
</evidence>
<dbReference type="GO" id="GO:0030313">
    <property type="term" value="C:cell envelope"/>
    <property type="evidence" value="ECO:0007669"/>
    <property type="project" value="UniProtKB-SubCell"/>
</dbReference>
<dbReference type="RefSeq" id="WP_311638704.1">
    <property type="nucleotide sequence ID" value="NZ_JAVRES010000011.1"/>
</dbReference>
<keyword evidence="4" id="KW-0732">Signal</keyword>
<dbReference type="InterPro" id="IPR051313">
    <property type="entry name" value="Bact_iron-sidero_bind"/>
</dbReference>
<dbReference type="Proteomes" id="UP001183535">
    <property type="component" value="Unassembled WGS sequence"/>
</dbReference>
<dbReference type="Pfam" id="PF01497">
    <property type="entry name" value="Peripla_BP_2"/>
    <property type="match status" value="1"/>
</dbReference>
<dbReference type="InterPro" id="IPR006311">
    <property type="entry name" value="TAT_signal"/>
</dbReference>
<dbReference type="PANTHER" id="PTHR30532">
    <property type="entry name" value="IRON III DICITRATE-BINDING PERIPLASMIC PROTEIN"/>
    <property type="match status" value="1"/>
</dbReference>
<dbReference type="SUPFAM" id="SSF53807">
    <property type="entry name" value="Helical backbone' metal receptor"/>
    <property type="match status" value="1"/>
</dbReference>
<organism evidence="7 8">
    <name type="scientific">Streptomyces doudnae</name>
    <dbReference type="NCBI Taxonomy" id="3075536"/>
    <lineage>
        <taxon>Bacteria</taxon>
        <taxon>Bacillati</taxon>
        <taxon>Actinomycetota</taxon>
        <taxon>Actinomycetes</taxon>
        <taxon>Kitasatosporales</taxon>
        <taxon>Streptomycetaceae</taxon>
        <taxon>Streptomyces</taxon>
    </lineage>
</organism>
<dbReference type="EMBL" id="JAVRES010000011">
    <property type="protein sequence ID" value="MDT0437303.1"/>
    <property type="molecule type" value="Genomic_DNA"/>
</dbReference>
<comment type="similarity">
    <text evidence="2">Belongs to the bacterial solute-binding protein 8 family.</text>
</comment>